<proteinExistence type="predicted"/>
<dbReference type="EMBL" id="JAVRET010000002">
    <property type="protein sequence ID" value="MDT0407783.1"/>
    <property type="molecule type" value="Genomic_DNA"/>
</dbReference>
<dbReference type="InterPro" id="IPR008687">
    <property type="entry name" value="MobC"/>
</dbReference>
<reference evidence="3" key="1">
    <citation type="submission" date="2023-07" db="EMBL/GenBank/DDBJ databases">
        <title>30 novel species of actinomycetes from the DSMZ collection.</title>
        <authorList>
            <person name="Nouioui I."/>
        </authorList>
    </citation>
    <scope>NUCLEOTIDE SEQUENCE [LARGE SCALE GENOMIC DNA]</scope>
    <source>
        <strain evidence="3">DSM 41979</strain>
    </source>
</reference>
<gene>
    <name evidence="2" type="primary">mobC</name>
    <name evidence="2" type="ORF">RM698_01790</name>
</gene>
<evidence type="ECO:0000313" key="3">
    <source>
        <dbReference type="Proteomes" id="UP001183610"/>
    </source>
</evidence>
<name>A0ABU2QTN6_9ACTN</name>
<dbReference type="Pfam" id="PF05713">
    <property type="entry name" value="MobC"/>
    <property type="match status" value="1"/>
</dbReference>
<protein>
    <submittedName>
        <fullName evidence="2">Plasmid mobilization relaxosome protein MobC</fullName>
    </submittedName>
</protein>
<accession>A0ABU2QTN6</accession>
<sequence>MTTRLAETEYDEILAAARRRAVTTARFLAAAGLAAARGTTTLEPHEKRDAVIDELVLTRAQLARVGNNLNQLTRATHLGVMPHPDDLARTLDRVRRVLAAIDAAATALAKGRPA</sequence>
<evidence type="ECO:0000259" key="1">
    <source>
        <dbReference type="Pfam" id="PF05713"/>
    </source>
</evidence>
<evidence type="ECO:0000313" key="2">
    <source>
        <dbReference type="EMBL" id="MDT0407783.1"/>
    </source>
</evidence>
<keyword evidence="3" id="KW-1185">Reference proteome</keyword>
<organism evidence="2 3">
    <name type="scientific">Streptomyces evansiae</name>
    <dbReference type="NCBI Taxonomy" id="3075535"/>
    <lineage>
        <taxon>Bacteria</taxon>
        <taxon>Bacillati</taxon>
        <taxon>Actinomycetota</taxon>
        <taxon>Actinomycetes</taxon>
        <taxon>Kitasatosporales</taxon>
        <taxon>Streptomycetaceae</taxon>
        <taxon>Streptomyces</taxon>
    </lineage>
</organism>
<comment type="caution">
    <text evidence="2">The sequence shown here is derived from an EMBL/GenBank/DDBJ whole genome shotgun (WGS) entry which is preliminary data.</text>
</comment>
<dbReference type="Proteomes" id="UP001183610">
    <property type="component" value="Unassembled WGS sequence"/>
</dbReference>
<feature type="domain" description="Bacterial mobilisation" evidence="1">
    <location>
        <begin position="61"/>
        <end position="96"/>
    </location>
</feature>